<evidence type="ECO:0000256" key="1">
    <source>
        <dbReference type="SAM" id="Phobius"/>
    </source>
</evidence>
<organism evidence="2">
    <name type="scientific">Geoglobus ahangari</name>
    <dbReference type="NCBI Taxonomy" id="113653"/>
    <lineage>
        <taxon>Archaea</taxon>
        <taxon>Methanobacteriati</taxon>
        <taxon>Methanobacteriota</taxon>
        <taxon>Archaeoglobi</taxon>
        <taxon>Archaeoglobales</taxon>
        <taxon>Archaeoglobaceae</taxon>
        <taxon>Geoglobus</taxon>
    </lineage>
</organism>
<dbReference type="InterPro" id="IPR055713">
    <property type="entry name" value="DUF7289"/>
</dbReference>
<evidence type="ECO:0000313" key="2">
    <source>
        <dbReference type="EMBL" id="HGE65909.1"/>
    </source>
</evidence>
<comment type="caution">
    <text evidence="2">The sequence shown here is derived from an EMBL/GenBank/DDBJ whole genome shotgun (WGS) entry which is preliminary data.</text>
</comment>
<protein>
    <submittedName>
        <fullName evidence="2">Uncharacterized protein</fullName>
    </submittedName>
</protein>
<dbReference type="Pfam" id="PF23960">
    <property type="entry name" value="DUF7289"/>
    <property type="match status" value="1"/>
</dbReference>
<name>A0A7C3UBE5_9EURY</name>
<feature type="transmembrane region" description="Helical" evidence="1">
    <location>
        <begin position="6"/>
        <end position="29"/>
    </location>
</feature>
<gene>
    <name evidence="2" type="ORF">ENX77_02095</name>
</gene>
<dbReference type="AlphaFoldDB" id="A0A7C3UBE5"/>
<accession>A0A7C3UBE5</accession>
<keyword evidence="1" id="KW-0812">Transmembrane</keyword>
<keyword evidence="1" id="KW-0472">Membrane</keyword>
<reference evidence="2" key="1">
    <citation type="journal article" date="2020" name="mSystems">
        <title>Genome- and Community-Level Interaction Insights into Carbon Utilization and Element Cycling Functions of Hydrothermarchaeota in Hydrothermal Sediment.</title>
        <authorList>
            <person name="Zhou Z."/>
            <person name="Liu Y."/>
            <person name="Xu W."/>
            <person name="Pan J."/>
            <person name="Luo Z.H."/>
            <person name="Li M."/>
        </authorList>
    </citation>
    <scope>NUCLEOTIDE SEQUENCE [LARGE SCALE GENOMIC DNA]</scope>
    <source>
        <strain evidence="2">SpSt-97</strain>
    </source>
</reference>
<proteinExistence type="predicted"/>
<dbReference type="EMBL" id="DTPI01000009">
    <property type="protein sequence ID" value="HGE65909.1"/>
    <property type="molecule type" value="Genomic_DNA"/>
</dbReference>
<sequence>MNRGVTVQIGMILILSVCLMAIGLVYIGVKPVIESYVKSTHQREVINVFELMREFVIKIDRGVFSRMIEARMFEGNYFINQTGLISVNNTTIYLYSFIYKNNDEEIAFENGAIFRKINNKVFMMEEPFMISDNNTVRILVVSLYGEGSVAGRGVLRLLFTNLGFDCYRNGNKTLIIKSDYYSGWAEYLQKEDFTITLDPSNKTVIVNVISDKVLLVKILNIEVDFL</sequence>
<keyword evidence="1" id="KW-1133">Transmembrane helix</keyword>